<evidence type="ECO:0000256" key="1">
    <source>
        <dbReference type="ARBA" id="ARBA00022448"/>
    </source>
</evidence>
<dbReference type="Pfam" id="PF02433">
    <property type="entry name" value="FixO"/>
    <property type="match status" value="1"/>
</dbReference>
<evidence type="ECO:0000256" key="4">
    <source>
        <dbReference type="ARBA" id="ARBA00022982"/>
    </source>
</evidence>
<dbReference type="GO" id="GO:0005506">
    <property type="term" value="F:iron ion binding"/>
    <property type="evidence" value="ECO:0007669"/>
    <property type="project" value="InterPro"/>
</dbReference>
<dbReference type="RefSeq" id="WP_176064287.1">
    <property type="nucleotide sequence ID" value="NZ_BJTG01000003.1"/>
</dbReference>
<gene>
    <name evidence="8" type="ORF">AMYX_15550</name>
</gene>
<dbReference type="InterPro" id="IPR003468">
    <property type="entry name" value="Cyt_c_oxidase_monohaem-su/FixO"/>
</dbReference>
<keyword evidence="3 6" id="KW-0479">Metal-binding</keyword>
<evidence type="ECO:0000256" key="3">
    <source>
        <dbReference type="ARBA" id="ARBA00022723"/>
    </source>
</evidence>
<evidence type="ECO:0000259" key="7">
    <source>
        <dbReference type="PROSITE" id="PS51007"/>
    </source>
</evidence>
<feature type="domain" description="Cytochrome c" evidence="7">
    <location>
        <begin position="49"/>
        <end position="194"/>
    </location>
</feature>
<feature type="domain" description="Cytochrome c" evidence="7">
    <location>
        <begin position="217"/>
        <end position="312"/>
    </location>
</feature>
<dbReference type="Pfam" id="PF13442">
    <property type="entry name" value="Cytochrome_CBB3"/>
    <property type="match status" value="1"/>
</dbReference>
<keyword evidence="1" id="KW-0813">Transport</keyword>
<dbReference type="InterPro" id="IPR008168">
    <property type="entry name" value="Cyt_C_IC"/>
</dbReference>
<dbReference type="EMBL" id="BJTG01000003">
    <property type="protein sequence ID" value="GEJ56814.1"/>
    <property type="molecule type" value="Genomic_DNA"/>
</dbReference>
<reference evidence="9" key="1">
    <citation type="journal article" date="2020" name="Appl. Environ. Microbiol.">
        <title>Diazotrophic Anaeromyxobacter Isolates from Soils.</title>
        <authorList>
            <person name="Masuda Y."/>
            <person name="Yamanaka H."/>
            <person name="Xu Z.X."/>
            <person name="Shiratori Y."/>
            <person name="Aono T."/>
            <person name="Amachi S."/>
            <person name="Senoo K."/>
            <person name="Itoh H."/>
        </authorList>
    </citation>
    <scope>NUCLEOTIDE SEQUENCE [LARGE SCALE GENOMIC DNA]</scope>
    <source>
        <strain evidence="9">R267</strain>
    </source>
</reference>
<proteinExistence type="predicted"/>
<dbReference type="InterPro" id="IPR036909">
    <property type="entry name" value="Cyt_c-like_dom_sf"/>
</dbReference>
<dbReference type="Proteomes" id="UP000503640">
    <property type="component" value="Unassembled WGS sequence"/>
</dbReference>
<keyword evidence="4" id="KW-0249">Electron transport</keyword>
<dbReference type="InterPro" id="IPR051459">
    <property type="entry name" value="Cytochrome_c-type_DH"/>
</dbReference>
<dbReference type="GO" id="GO:0020037">
    <property type="term" value="F:heme binding"/>
    <property type="evidence" value="ECO:0007669"/>
    <property type="project" value="InterPro"/>
</dbReference>
<evidence type="ECO:0000313" key="9">
    <source>
        <dbReference type="Proteomes" id="UP000503640"/>
    </source>
</evidence>
<dbReference type="InterPro" id="IPR009056">
    <property type="entry name" value="Cyt_c-like_dom"/>
</dbReference>
<dbReference type="PANTHER" id="PTHR35008:SF8">
    <property type="entry name" value="ALCOHOL DEHYDROGENASE CYTOCHROME C SUBUNIT"/>
    <property type="match status" value="1"/>
</dbReference>
<dbReference type="PRINTS" id="PR00605">
    <property type="entry name" value="CYTCHROMECIC"/>
</dbReference>
<evidence type="ECO:0000256" key="6">
    <source>
        <dbReference type="PROSITE-ProRule" id="PRU00433"/>
    </source>
</evidence>
<dbReference type="GO" id="GO:0009055">
    <property type="term" value="F:electron transfer activity"/>
    <property type="evidence" value="ECO:0007669"/>
    <property type="project" value="InterPro"/>
</dbReference>
<evidence type="ECO:0000256" key="2">
    <source>
        <dbReference type="ARBA" id="ARBA00022617"/>
    </source>
</evidence>
<dbReference type="PROSITE" id="PS51007">
    <property type="entry name" value="CYTC"/>
    <property type="match status" value="2"/>
</dbReference>
<keyword evidence="5 6" id="KW-0408">Iron</keyword>
<dbReference type="AlphaFoldDB" id="A0A7I9VK84"/>
<keyword evidence="9" id="KW-1185">Reference proteome</keyword>
<dbReference type="PANTHER" id="PTHR35008">
    <property type="entry name" value="BLL4482 PROTEIN-RELATED"/>
    <property type="match status" value="1"/>
</dbReference>
<dbReference type="SUPFAM" id="SSF46626">
    <property type="entry name" value="Cytochrome c"/>
    <property type="match status" value="2"/>
</dbReference>
<protein>
    <recommendedName>
        <fullName evidence="7">Cytochrome c domain-containing protein</fullName>
    </recommendedName>
</protein>
<comment type="caution">
    <text evidence="8">The sequence shown here is derived from an EMBL/GenBank/DDBJ whole genome shotgun (WGS) entry which is preliminary data.</text>
</comment>
<evidence type="ECO:0000256" key="5">
    <source>
        <dbReference type="ARBA" id="ARBA00023004"/>
    </source>
</evidence>
<dbReference type="Gene3D" id="1.10.760.10">
    <property type="entry name" value="Cytochrome c-like domain"/>
    <property type="match status" value="2"/>
</dbReference>
<dbReference type="NCBIfam" id="NF011055">
    <property type="entry name" value="PRK14487.1"/>
    <property type="match status" value="1"/>
</dbReference>
<keyword evidence="2 6" id="KW-0349">Heme</keyword>
<evidence type="ECO:0000313" key="8">
    <source>
        <dbReference type="EMBL" id="GEJ56814.1"/>
    </source>
</evidence>
<accession>A0A7I9VK84</accession>
<sequence length="321" mass="35126">MAGTIYRKPILFSVVALVVILAGTVATMFYPMLRKDMHPRLEALRAYTPLELAGRDVYQREGCMGCHTQTVRPLASEVARYGDYSKAGEFAYDRPHLWGSKRTGPDLAREGGLRPDDWHVRHFRHPQALVPRSNMPAYAFLEQAKLDPGSVKAHYRALASLYAPAEFAAQDGDFAALADKTELDALVAYMQWLGHAVPRECQVGDLAAVNPLAGRREAVQRGMAVYANNCAQCHGDHGEGMAGAVPSLIDEEFLAQQGDVPDGTYFGLISCGSDAKKKIGRPGDPGGGMTAFGGQLADEDIWSVISFIRSQQEHERTESHH</sequence>
<name>A0A7I9VK84_9BACT</name>
<organism evidence="8 9">
    <name type="scientific">Anaeromyxobacter diazotrophicus</name>
    <dbReference type="NCBI Taxonomy" id="2590199"/>
    <lineage>
        <taxon>Bacteria</taxon>
        <taxon>Pseudomonadati</taxon>
        <taxon>Myxococcota</taxon>
        <taxon>Myxococcia</taxon>
        <taxon>Myxococcales</taxon>
        <taxon>Cystobacterineae</taxon>
        <taxon>Anaeromyxobacteraceae</taxon>
        <taxon>Anaeromyxobacter</taxon>
    </lineage>
</organism>